<feature type="transmembrane region" description="Helical" evidence="1">
    <location>
        <begin position="26"/>
        <end position="45"/>
    </location>
</feature>
<name>A0A3A4NCL2_ABYX5</name>
<protein>
    <submittedName>
        <fullName evidence="2">Uncharacterized protein</fullName>
    </submittedName>
</protein>
<proteinExistence type="predicted"/>
<evidence type="ECO:0000313" key="3">
    <source>
        <dbReference type="Proteomes" id="UP000265882"/>
    </source>
</evidence>
<keyword evidence="1" id="KW-1133">Transmembrane helix</keyword>
<dbReference type="AlphaFoldDB" id="A0A3A4NCL2"/>
<accession>A0A3A4NCL2</accession>
<evidence type="ECO:0000256" key="1">
    <source>
        <dbReference type="SAM" id="Phobius"/>
    </source>
</evidence>
<evidence type="ECO:0000313" key="2">
    <source>
        <dbReference type="EMBL" id="RJP18983.1"/>
    </source>
</evidence>
<comment type="caution">
    <text evidence="2">The sequence shown here is derived from an EMBL/GenBank/DDBJ whole genome shotgun (WGS) entry which is preliminary data.</text>
</comment>
<dbReference type="Proteomes" id="UP000265882">
    <property type="component" value="Unassembled WGS sequence"/>
</dbReference>
<organism evidence="2 3">
    <name type="scientific">Abyssobacteria bacterium (strain SURF_5)</name>
    <dbReference type="NCBI Taxonomy" id="2093360"/>
    <lineage>
        <taxon>Bacteria</taxon>
        <taxon>Pseudomonadati</taxon>
        <taxon>Candidatus Hydrogenedentota</taxon>
        <taxon>Candidatus Abyssobacteria</taxon>
    </lineage>
</organism>
<reference evidence="2 3" key="1">
    <citation type="journal article" date="2017" name="ISME J.">
        <title>Energy and carbon metabolisms in a deep terrestrial subsurface fluid microbial community.</title>
        <authorList>
            <person name="Momper L."/>
            <person name="Jungbluth S.P."/>
            <person name="Lee M.D."/>
            <person name="Amend J.P."/>
        </authorList>
    </citation>
    <scope>NUCLEOTIDE SEQUENCE [LARGE SCALE GENOMIC DNA]</scope>
    <source>
        <strain evidence="2">SURF_5</strain>
    </source>
</reference>
<gene>
    <name evidence="2" type="ORF">C4520_13610</name>
</gene>
<dbReference type="EMBL" id="QZKU01000094">
    <property type="protein sequence ID" value="RJP18983.1"/>
    <property type="molecule type" value="Genomic_DNA"/>
</dbReference>
<sequence length="126" mass="13895">MDFSSIDVQAIHGYNFSKMKLHGRRYMKRFGIVIVFAIVLSSLLFPEQQAPASDEGDVVLHEQTSAFEPAESASALGEPAISPNDTCSGKCGGAINRFFAFGCRLNYRILDWTLSDKCETEIPGTR</sequence>
<keyword evidence="1" id="KW-0812">Transmembrane</keyword>
<keyword evidence="1" id="KW-0472">Membrane</keyword>